<dbReference type="Pfam" id="PF00023">
    <property type="entry name" value="Ank"/>
    <property type="match status" value="1"/>
</dbReference>
<dbReference type="Pfam" id="PF12796">
    <property type="entry name" value="Ank_2"/>
    <property type="match status" value="3"/>
</dbReference>
<dbReference type="SUPFAM" id="SSF48403">
    <property type="entry name" value="Ankyrin repeat"/>
    <property type="match status" value="2"/>
</dbReference>
<dbReference type="EMBL" id="QGMG01000342">
    <property type="protein sequence ID" value="TVY54434.1"/>
    <property type="molecule type" value="Genomic_DNA"/>
</dbReference>
<evidence type="ECO:0000313" key="6">
    <source>
        <dbReference type="Proteomes" id="UP000481288"/>
    </source>
</evidence>
<dbReference type="InterPro" id="IPR002110">
    <property type="entry name" value="Ankyrin_rpt"/>
</dbReference>
<feature type="compositionally biased region" description="Low complexity" evidence="4">
    <location>
        <begin position="288"/>
        <end position="301"/>
    </location>
</feature>
<evidence type="ECO:0000256" key="1">
    <source>
        <dbReference type="ARBA" id="ARBA00022737"/>
    </source>
</evidence>
<evidence type="ECO:0000256" key="4">
    <source>
        <dbReference type="SAM" id="MobiDB-lite"/>
    </source>
</evidence>
<keyword evidence="6" id="KW-1185">Reference proteome</keyword>
<feature type="region of interest" description="Disordered" evidence="4">
    <location>
        <begin position="987"/>
        <end position="1025"/>
    </location>
</feature>
<feature type="compositionally biased region" description="Basic residues" evidence="4">
    <location>
        <begin position="1010"/>
        <end position="1025"/>
    </location>
</feature>
<dbReference type="AlphaFoldDB" id="A0A7D8YPR7"/>
<feature type="repeat" description="ANK" evidence="3">
    <location>
        <begin position="443"/>
        <end position="475"/>
    </location>
</feature>
<dbReference type="PANTHER" id="PTHR24198">
    <property type="entry name" value="ANKYRIN REPEAT AND PROTEIN KINASE DOMAIN-CONTAINING PROTEIN"/>
    <property type="match status" value="1"/>
</dbReference>
<feature type="repeat" description="ANK" evidence="3">
    <location>
        <begin position="913"/>
        <end position="945"/>
    </location>
</feature>
<dbReference type="Proteomes" id="UP000481288">
    <property type="component" value="Unassembled WGS sequence"/>
</dbReference>
<dbReference type="InterPro" id="IPR036770">
    <property type="entry name" value="Ankyrin_rpt-contain_sf"/>
</dbReference>
<gene>
    <name evidence="5" type="ORF">LCER1_G003392</name>
</gene>
<accession>A0A7D8YPR7</accession>
<dbReference type="OrthoDB" id="341259at2759"/>
<comment type="caution">
    <text evidence="5">The sequence shown here is derived from an EMBL/GenBank/DDBJ whole genome shotgun (WGS) entry which is preliminary data.</text>
</comment>
<dbReference type="SMART" id="SM00248">
    <property type="entry name" value="ANK"/>
    <property type="match status" value="11"/>
</dbReference>
<evidence type="ECO:0000256" key="3">
    <source>
        <dbReference type="PROSITE-ProRule" id="PRU00023"/>
    </source>
</evidence>
<dbReference type="Gene3D" id="1.25.40.20">
    <property type="entry name" value="Ankyrin repeat-containing domain"/>
    <property type="match status" value="3"/>
</dbReference>
<protein>
    <submittedName>
        <fullName evidence="5">Putative ankyrin repeat protein</fullName>
    </submittedName>
</protein>
<organism evidence="5 6">
    <name type="scientific">Lachnellula cervina</name>
    <dbReference type="NCBI Taxonomy" id="1316786"/>
    <lineage>
        <taxon>Eukaryota</taxon>
        <taxon>Fungi</taxon>
        <taxon>Dikarya</taxon>
        <taxon>Ascomycota</taxon>
        <taxon>Pezizomycotina</taxon>
        <taxon>Leotiomycetes</taxon>
        <taxon>Helotiales</taxon>
        <taxon>Lachnaceae</taxon>
        <taxon>Lachnellula</taxon>
    </lineage>
</organism>
<sequence length="1025" mass="112271">MDIVSSAAAVVGLVFNFATAIKTCNDLRSRYKDAARTIESIKHELETTQGALQGIANLMMHDADALASRWDSNKTLPTTFARAVKGFKKTINGLLDDMEPLKRKDSRLGKMDKVKLLWNEDSMKEHLGQLRAQSSALNLLLTVLQTGTMSEVRSNIAKVEAALVQLSTSANDGEGLTSTSPPEYSTHILDDQSDLLDLNWSGNEQNAVPGQRQSIHTDALRTAFASNITNAEIEGNNHEKFQYTPLSSITQPSIENELPLVTLVEDASAPLKPVSDQAGQSRAAGIDSSSNPPASGASPKSDSAAHRALYIKPIPSSTRSDLHRNSSVENTSTPESPFFNYDVSLDNIRNPKNSALLEGSDGLGAGANKIEHVPSESPPDLIQAVIRADVQDVRRLLDLRHDIESRHPTNGRTALLLVAALGHIELLQILLARNACVDAKDATDRTALHYAVSEGHFRCVQLLLSAGASTTVYDIWGESLLHRAVRYGSLNEDGLKLLLSQHPDPMQPRESRGFTILHLVAKDHSPNMAKLICNTLQTVKHHPNCPIKVTNSNLASQSQPCDCPLVLPGLALEDREGRTALQRAIFSLLPRTVKILLKYSPAAVNAPQLENNLWRNSNLQGEIQWERPIHFAVRTKSAGEKKHEAFIDVLLAAGPDLGLLNSHGQTPLEVAICHKNQFAARALLKCGAPFIGTTESSGTESLLAKAIKHFPPTVLLGLLSSASMSNLVKRGELDVAFIREAQSRNKWDYIQAFLESRRVSKTGLGTILNEEKTLKFAIRDGSEDAVKSLLDAGAQLSTQLTNSKLKCQAVHIAAEGCSIPILKTLLQHGGSILTENSDGYLPFHHAIRYSDCNMIIACFDAMSLELDRTSEGFDDRLWVVMYVAIGLACRQESVEKVKLILDLAKEESVLETFSHEVLHIAVARGRINVVMYLLEQGHDPQATRDTLKDGNLQTVLEVPFRPIASVRGQSTNKLVDYEECKTIIQKAIDQKETKPPGRTSKQKDKETKPSGRKRKEKVSRARKSA</sequence>
<proteinExistence type="predicted"/>
<evidence type="ECO:0000256" key="2">
    <source>
        <dbReference type="ARBA" id="ARBA00023043"/>
    </source>
</evidence>
<dbReference type="PANTHER" id="PTHR24198:SF165">
    <property type="entry name" value="ANKYRIN REPEAT-CONTAINING PROTEIN-RELATED"/>
    <property type="match status" value="1"/>
</dbReference>
<dbReference type="PROSITE" id="PS50297">
    <property type="entry name" value="ANK_REP_REGION"/>
    <property type="match status" value="2"/>
</dbReference>
<name>A0A7D8YPR7_9HELO</name>
<keyword evidence="1" id="KW-0677">Repeat</keyword>
<feature type="repeat" description="ANK" evidence="3">
    <location>
        <begin position="410"/>
        <end position="442"/>
    </location>
</feature>
<feature type="compositionally biased region" description="Basic and acidic residues" evidence="4">
    <location>
        <begin position="988"/>
        <end position="1009"/>
    </location>
</feature>
<feature type="region of interest" description="Disordered" evidence="4">
    <location>
        <begin position="273"/>
        <end position="336"/>
    </location>
</feature>
<evidence type="ECO:0000313" key="5">
    <source>
        <dbReference type="EMBL" id="TVY54434.1"/>
    </source>
</evidence>
<reference evidence="5 6" key="1">
    <citation type="submission" date="2018-05" db="EMBL/GenBank/DDBJ databases">
        <title>Whole genome sequencing for identification of molecular markers to develop diagnostic detection tools for the regulated plant pathogen Lachnellula willkommii.</title>
        <authorList>
            <person name="Giroux E."/>
            <person name="Bilodeau G."/>
        </authorList>
    </citation>
    <scope>NUCLEOTIDE SEQUENCE [LARGE SCALE GENOMIC DNA]</scope>
    <source>
        <strain evidence="5 6">CBS 625.97</strain>
    </source>
</reference>
<dbReference type="PROSITE" id="PS50088">
    <property type="entry name" value="ANK_REPEAT"/>
    <property type="match status" value="3"/>
</dbReference>
<keyword evidence="2 3" id="KW-0040">ANK repeat</keyword>